<sequence length="247" mass="27588">MFREEQNPVLDIAPGVTAMNIVEKKRNNSVALSNSTSSEASIRSYSGLRLQDDLATVSRARNFEYTTAHLLNGISEDSDSLAVKHQPRSKSAHDMLDEPFERIQPTGSSLSLKDTREIAVQTAPISTQTTIDLSDSVATAIATQTDTIPIFINSRRKSEAYNKEMLEEQSALMEIIDEALDETIDRYSRMRTNQIIASSARRQAQIWRDAKDFVTKALIPQSVEHANRGRTQQRSAVEIVSMIKGYP</sequence>
<feature type="non-terminal residue" evidence="1">
    <location>
        <position position="1"/>
    </location>
</feature>
<dbReference type="AlphaFoldDB" id="A0AA36DBL4"/>
<comment type="caution">
    <text evidence="1">The sequence shown here is derived from an EMBL/GenBank/DDBJ whole genome shotgun (WGS) entry which is preliminary data.</text>
</comment>
<keyword evidence="2" id="KW-1185">Reference proteome</keyword>
<name>A0AA36DBL4_9BILA</name>
<protein>
    <submittedName>
        <fullName evidence="1">Uncharacterized protein</fullName>
    </submittedName>
</protein>
<evidence type="ECO:0000313" key="1">
    <source>
        <dbReference type="EMBL" id="CAJ0584262.1"/>
    </source>
</evidence>
<dbReference type="EMBL" id="CATQJA010002690">
    <property type="protein sequence ID" value="CAJ0584262.1"/>
    <property type="molecule type" value="Genomic_DNA"/>
</dbReference>
<evidence type="ECO:0000313" key="2">
    <source>
        <dbReference type="Proteomes" id="UP001177023"/>
    </source>
</evidence>
<reference evidence="1" key="1">
    <citation type="submission" date="2023-06" db="EMBL/GenBank/DDBJ databases">
        <authorList>
            <person name="Delattre M."/>
        </authorList>
    </citation>
    <scope>NUCLEOTIDE SEQUENCE</scope>
    <source>
        <strain evidence="1">AF72</strain>
    </source>
</reference>
<proteinExistence type="predicted"/>
<dbReference type="Proteomes" id="UP001177023">
    <property type="component" value="Unassembled WGS sequence"/>
</dbReference>
<gene>
    <name evidence="1" type="ORF">MSPICULIGERA_LOCUS22322</name>
</gene>
<organism evidence="1 2">
    <name type="scientific">Mesorhabditis spiculigera</name>
    <dbReference type="NCBI Taxonomy" id="96644"/>
    <lineage>
        <taxon>Eukaryota</taxon>
        <taxon>Metazoa</taxon>
        <taxon>Ecdysozoa</taxon>
        <taxon>Nematoda</taxon>
        <taxon>Chromadorea</taxon>
        <taxon>Rhabditida</taxon>
        <taxon>Rhabditina</taxon>
        <taxon>Rhabditomorpha</taxon>
        <taxon>Rhabditoidea</taxon>
        <taxon>Rhabditidae</taxon>
        <taxon>Mesorhabditinae</taxon>
        <taxon>Mesorhabditis</taxon>
    </lineage>
</organism>
<accession>A0AA36DBL4</accession>